<comment type="caution">
    <text evidence="2">The sequence shown here is derived from an EMBL/GenBank/DDBJ whole genome shotgun (WGS) entry which is preliminary data.</text>
</comment>
<feature type="region of interest" description="Disordered" evidence="1">
    <location>
        <begin position="229"/>
        <end position="333"/>
    </location>
</feature>
<gene>
    <name evidence="2" type="ORF">ALECFALPRED_009978</name>
</gene>
<dbReference type="EMBL" id="CAJPDR010000080">
    <property type="protein sequence ID" value="CAF9915098.1"/>
    <property type="molecule type" value="Genomic_DNA"/>
</dbReference>
<evidence type="ECO:0000256" key="1">
    <source>
        <dbReference type="SAM" id="MobiDB-lite"/>
    </source>
</evidence>
<feature type="compositionally biased region" description="Acidic residues" evidence="1">
    <location>
        <begin position="229"/>
        <end position="241"/>
    </location>
</feature>
<proteinExistence type="predicted"/>
<evidence type="ECO:0000313" key="2">
    <source>
        <dbReference type="EMBL" id="CAF9915098.1"/>
    </source>
</evidence>
<feature type="compositionally biased region" description="Polar residues" evidence="1">
    <location>
        <begin position="324"/>
        <end position="333"/>
    </location>
</feature>
<organism evidence="2 3">
    <name type="scientific">Alectoria fallacina</name>
    <dbReference type="NCBI Taxonomy" id="1903189"/>
    <lineage>
        <taxon>Eukaryota</taxon>
        <taxon>Fungi</taxon>
        <taxon>Dikarya</taxon>
        <taxon>Ascomycota</taxon>
        <taxon>Pezizomycotina</taxon>
        <taxon>Lecanoromycetes</taxon>
        <taxon>OSLEUM clade</taxon>
        <taxon>Lecanoromycetidae</taxon>
        <taxon>Lecanorales</taxon>
        <taxon>Lecanorineae</taxon>
        <taxon>Parmeliaceae</taxon>
        <taxon>Alectoria</taxon>
    </lineage>
</organism>
<reference evidence="2" key="1">
    <citation type="submission" date="2021-03" db="EMBL/GenBank/DDBJ databases">
        <authorList>
            <person name="Tagirdzhanova G."/>
        </authorList>
    </citation>
    <scope>NUCLEOTIDE SEQUENCE</scope>
</reference>
<protein>
    <submittedName>
        <fullName evidence="2">Uncharacterized protein</fullName>
    </submittedName>
</protein>
<dbReference type="OrthoDB" id="5343383at2759"/>
<accession>A0A8H3IE37</accession>
<sequence length="333" mass="37516">MSTALPTRSHPSHASGSYSREEIIGALRDFYELLIKLPYISPDALVVPPKGGWSGVNAPELRDRRKTEEVIELLRHLPYLRAPSPGKRWMIGPDTIEIAYCDGELYDEITESIQPVPGHCIWLTDNESRDGTSLLFDTQTGAQASLATSCLYLGTITEWTTMEHKIMIDYEIYENLPPQYKWMAHATMSATAFFLLWKRKFEKLVWDGSLQPQRGIRYCAMEEEDMLASDDDFEPDGDEHEDVEKGGSESDGEDDPNNGDGQIPLEEVDELMEDAYGEEAHQMKMDLQSQENTAELEPVDHPLSEPAHQCHPRIVSLERKTKVGASQTGNGTQ</sequence>
<evidence type="ECO:0000313" key="3">
    <source>
        <dbReference type="Proteomes" id="UP000664203"/>
    </source>
</evidence>
<dbReference type="Proteomes" id="UP000664203">
    <property type="component" value="Unassembled WGS sequence"/>
</dbReference>
<feature type="compositionally biased region" description="Acidic residues" evidence="1">
    <location>
        <begin position="266"/>
        <end position="277"/>
    </location>
</feature>
<name>A0A8H3IE37_9LECA</name>
<keyword evidence="3" id="KW-1185">Reference proteome</keyword>
<dbReference type="AlphaFoldDB" id="A0A8H3IE37"/>